<dbReference type="AlphaFoldDB" id="A0A8S3A7L4"/>
<evidence type="ECO:0000313" key="4">
    <source>
        <dbReference type="Proteomes" id="UP000681720"/>
    </source>
</evidence>
<name>A0A8S3A7L4_9BILA</name>
<organism evidence="2 4">
    <name type="scientific">Rotaria magnacalcarata</name>
    <dbReference type="NCBI Taxonomy" id="392030"/>
    <lineage>
        <taxon>Eukaryota</taxon>
        <taxon>Metazoa</taxon>
        <taxon>Spiralia</taxon>
        <taxon>Gnathifera</taxon>
        <taxon>Rotifera</taxon>
        <taxon>Eurotatoria</taxon>
        <taxon>Bdelloidea</taxon>
        <taxon>Philodinida</taxon>
        <taxon>Philodinidae</taxon>
        <taxon>Rotaria</taxon>
    </lineage>
</organism>
<dbReference type="Proteomes" id="UP000681720">
    <property type="component" value="Unassembled WGS sequence"/>
</dbReference>
<reference evidence="2" key="1">
    <citation type="submission" date="2021-02" db="EMBL/GenBank/DDBJ databases">
        <authorList>
            <person name="Nowell W R."/>
        </authorList>
    </citation>
    <scope>NUCLEOTIDE SEQUENCE</scope>
</reference>
<evidence type="ECO:0000313" key="3">
    <source>
        <dbReference type="EMBL" id="CAF4921845.1"/>
    </source>
</evidence>
<gene>
    <name evidence="2" type="ORF">GIL414_LOCUS43174</name>
    <name evidence="3" type="ORF">SMN809_LOCUS52749</name>
</gene>
<dbReference type="EMBL" id="CAJOBI010179843">
    <property type="protein sequence ID" value="CAF4921845.1"/>
    <property type="molecule type" value="Genomic_DNA"/>
</dbReference>
<sequence>MADYTERISLVGWLSRTQFQEIWVSFLASMNPTHQNNDDHEQMTNNLTKEEILETNATQ</sequence>
<feature type="non-terminal residue" evidence="2">
    <location>
        <position position="59"/>
    </location>
</feature>
<protein>
    <submittedName>
        <fullName evidence="2">Uncharacterized protein</fullName>
    </submittedName>
</protein>
<dbReference type="EMBL" id="CAJOBJ010126922">
    <property type="protein sequence ID" value="CAF4703915.1"/>
    <property type="molecule type" value="Genomic_DNA"/>
</dbReference>
<dbReference type="Proteomes" id="UP000676336">
    <property type="component" value="Unassembled WGS sequence"/>
</dbReference>
<comment type="caution">
    <text evidence="2">The sequence shown here is derived from an EMBL/GenBank/DDBJ whole genome shotgun (WGS) entry which is preliminary data.</text>
</comment>
<accession>A0A8S3A7L4</accession>
<feature type="compositionally biased region" description="Basic and acidic residues" evidence="1">
    <location>
        <begin position="36"/>
        <end position="52"/>
    </location>
</feature>
<evidence type="ECO:0000256" key="1">
    <source>
        <dbReference type="SAM" id="MobiDB-lite"/>
    </source>
</evidence>
<proteinExistence type="predicted"/>
<evidence type="ECO:0000313" key="2">
    <source>
        <dbReference type="EMBL" id="CAF4703915.1"/>
    </source>
</evidence>
<feature type="region of interest" description="Disordered" evidence="1">
    <location>
        <begin position="34"/>
        <end position="59"/>
    </location>
</feature>